<feature type="domain" description="C-CAP/cofactor C-like" evidence="2">
    <location>
        <begin position="1"/>
        <end position="95"/>
    </location>
</feature>
<dbReference type="InterPro" id="IPR017901">
    <property type="entry name" value="C-CAP_CF_C-like"/>
</dbReference>
<dbReference type="Proteomes" id="UP000270094">
    <property type="component" value="Unassembled WGS sequence"/>
</dbReference>
<dbReference type="Gene3D" id="2.160.20.70">
    <property type="match status" value="1"/>
</dbReference>
<evidence type="ECO:0000259" key="2">
    <source>
        <dbReference type="PROSITE" id="PS51329"/>
    </source>
</evidence>
<dbReference type="PANTHER" id="PTHR15440:SF0">
    <property type="entry name" value="PROTEIN XRP2"/>
    <property type="match status" value="1"/>
</dbReference>
<accession>A0A3P7KIS0</accession>
<proteinExistence type="inferred from homology"/>
<sequence>MFVAPWRCRSIIVDNVKFCPAIVLGPTYGSVVLREVHNTNISVACKQLYLWNCSNLTVFLHSFHPPTVRMCSGVRFAPFNVSYEGLEEEMVAAGLNCNQYRTPKRVVNLDDSETSILPTTEFYIQPVPIVNNENNIKDLLNKLPPPYRKQWEDTLQQLHSESNNNVESPLKKTDLFYLKGKIA</sequence>
<dbReference type="EMBL" id="UYYB01005875">
    <property type="protein sequence ID" value="VDM67562.1"/>
    <property type="molecule type" value="Genomic_DNA"/>
</dbReference>
<dbReference type="GO" id="GO:0006892">
    <property type="term" value="P:post-Golgi vesicle-mediated transport"/>
    <property type="evidence" value="ECO:0007669"/>
    <property type="project" value="TreeGrafter"/>
</dbReference>
<reference evidence="3 4" key="1">
    <citation type="submission" date="2018-11" db="EMBL/GenBank/DDBJ databases">
        <authorList>
            <consortium name="Pathogen Informatics"/>
        </authorList>
    </citation>
    <scope>NUCLEOTIDE SEQUENCE [LARGE SCALE GENOMIC DNA]</scope>
</reference>
<dbReference type="OrthoDB" id="194775at2759"/>
<dbReference type="PROSITE" id="PS51329">
    <property type="entry name" value="C_CAP_COFACTOR_C"/>
    <property type="match status" value="1"/>
</dbReference>
<dbReference type="PANTHER" id="PTHR15440">
    <property type="entry name" value="XRP2 PROTEIN"/>
    <property type="match status" value="1"/>
</dbReference>
<dbReference type="InterPro" id="IPR016098">
    <property type="entry name" value="CAP/MinC_C"/>
</dbReference>
<name>A0A3P7KIS0_STRVU</name>
<dbReference type="Pfam" id="PF07986">
    <property type="entry name" value="TBCC"/>
    <property type="match status" value="1"/>
</dbReference>
<dbReference type="InterPro" id="IPR039093">
    <property type="entry name" value="XRP2"/>
</dbReference>
<keyword evidence="4" id="KW-1185">Reference proteome</keyword>
<protein>
    <recommendedName>
        <fullName evidence="2">C-CAP/cofactor C-like domain-containing protein</fullName>
    </recommendedName>
</protein>
<dbReference type="GO" id="GO:0005929">
    <property type="term" value="C:cilium"/>
    <property type="evidence" value="ECO:0007669"/>
    <property type="project" value="TreeGrafter"/>
</dbReference>
<dbReference type="GO" id="GO:1990075">
    <property type="term" value="C:periciliary membrane compartment"/>
    <property type="evidence" value="ECO:0007669"/>
    <property type="project" value="TreeGrafter"/>
</dbReference>
<dbReference type="InterPro" id="IPR012945">
    <property type="entry name" value="Tubulin-bd_cofactor_C_dom"/>
</dbReference>
<dbReference type="AlphaFoldDB" id="A0A3P7KIS0"/>
<organism evidence="3 4">
    <name type="scientific">Strongylus vulgaris</name>
    <name type="common">Blood worm</name>
    <dbReference type="NCBI Taxonomy" id="40348"/>
    <lineage>
        <taxon>Eukaryota</taxon>
        <taxon>Metazoa</taxon>
        <taxon>Ecdysozoa</taxon>
        <taxon>Nematoda</taxon>
        <taxon>Chromadorea</taxon>
        <taxon>Rhabditida</taxon>
        <taxon>Rhabditina</taxon>
        <taxon>Rhabditomorpha</taxon>
        <taxon>Strongyloidea</taxon>
        <taxon>Strongylidae</taxon>
        <taxon>Strongylus</taxon>
    </lineage>
</organism>
<gene>
    <name evidence="3" type="ORF">SVUK_LOCUS2560</name>
</gene>
<evidence type="ECO:0000313" key="4">
    <source>
        <dbReference type="Proteomes" id="UP000270094"/>
    </source>
</evidence>
<evidence type="ECO:0000256" key="1">
    <source>
        <dbReference type="ARBA" id="ARBA00008848"/>
    </source>
</evidence>
<evidence type="ECO:0000313" key="3">
    <source>
        <dbReference type="EMBL" id="VDM67562.1"/>
    </source>
</evidence>
<dbReference type="GO" id="GO:0005096">
    <property type="term" value="F:GTPase activator activity"/>
    <property type="evidence" value="ECO:0007669"/>
    <property type="project" value="InterPro"/>
</dbReference>
<comment type="similarity">
    <text evidence="1">Belongs to the TBCC family.</text>
</comment>